<protein>
    <recommendedName>
        <fullName evidence="9">Threonylcarbamoyl-AMP synthase</fullName>
        <shortName evidence="9">TC-AMP synthase</shortName>
        <ecNumber evidence="9">2.7.7.87</ecNumber>
    </recommendedName>
    <alternativeName>
        <fullName evidence="9">L-threonylcarbamoyladenylate synthase</fullName>
    </alternativeName>
    <alternativeName>
        <fullName evidence="9">t(6)A37 threonylcarbamoyladenosine biosynthesis protein TsaC</fullName>
    </alternativeName>
    <alternativeName>
        <fullName evidence="9">tRNA threonylcarbamoyladenosine biosynthesis protein TsaC</fullName>
    </alternativeName>
</protein>
<feature type="domain" description="YrdC-like" evidence="10">
    <location>
        <begin position="10"/>
        <end position="193"/>
    </location>
</feature>
<dbReference type="InterPro" id="IPR050156">
    <property type="entry name" value="TC-AMP_synthase_SUA5"/>
</dbReference>
<keyword evidence="4 9" id="KW-0819">tRNA processing</keyword>
<dbReference type="AlphaFoldDB" id="A0A0N1MRK4"/>
<organism evidence="11 12">
    <name type="scientific">Pseudoalteromonas porphyrae</name>
    <dbReference type="NCBI Taxonomy" id="187330"/>
    <lineage>
        <taxon>Bacteria</taxon>
        <taxon>Pseudomonadati</taxon>
        <taxon>Pseudomonadota</taxon>
        <taxon>Gammaproteobacteria</taxon>
        <taxon>Alteromonadales</taxon>
        <taxon>Pseudoalteromonadaceae</taxon>
        <taxon>Pseudoalteromonas</taxon>
    </lineage>
</organism>
<dbReference type="GO" id="GO:0003725">
    <property type="term" value="F:double-stranded RNA binding"/>
    <property type="evidence" value="ECO:0007669"/>
    <property type="project" value="InterPro"/>
</dbReference>
<keyword evidence="12" id="KW-1185">Reference proteome</keyword>
<comment type="catalytic activity">
    <reaction evidence="8 9">
        <text>L-threonine + hydrogencarbonate + ATP = L-threonylcarbamoyladenylate + diphosphate + H2O</text>
        <dbReference type="Rhea" id="RHEA:36407"/>
        <dbReference type="ChEBI" id="CHEBI:15377"/>
        <dbReference type="ChEBI" id="CHEBI:17544"/>
        <dbReference type="ChEBI" id="CHEBI:30616"/>
        <dbReference type="ChEBI" id="CHEBI:33019"/>
        <dbReference type="ChEBI" id="CHEBI:57926"/>
        <dbReference type="ChEBI" id="CHEBI:73682"/>
        <dbReference type="EC" id="2.7.7.87"/>
    </reaction>
</comment>
<proteinExistence type="inferred from homology"/>
<keyword evidence="2 9" id="KW-0963">Cytoplasm</keyword>
<evidence type="ECO:0000256" key="3">
    <source>
        <dbReference type="ARBA" id="ARBA00022679"/>
    </source>
</evidence>
<dbReference type="GO" id="GO:0006450">
    <property type="term" value="P:regulation of translational fidelity"/>
    <property type="evidence" value="ECO:0007669"/>
    <property type="project" value="TreeGrafter"/>
</dbReference>
<reference evidence="11 12" key="1">
    <citation type="submission" date="2015-08" db="EMBL/GenBank/DDBJ databases">
        <title>Draft Genome Sequence of Pseudoalteromonas porphyrae UCD-SED14.</title>
        <authorList>
            <person name="Coil D.A."/>
            <person name="Jospin G."/>
            <person name="Lee R.D."/>
            <person name="Eisen J.A."/>
        </authorList>
    </citation>
    <scope>NUCLEOTIDE SEQUENCE [LARGE SCALE GENOMIC DNA]</scope>
    <source>
        <strain evidence="11 12">UCD-SED14</strain>
    </source>
</reference>
<dbReference type="Pfam" id="PF01300">
    <property type="entry name" value="Sua5_yciO_yrdC"/>
    <property type="match status" value="1"/>
</dbReference>
<dbReference type="HAMAP" id="MF_01852">
    <property type="entry name" value="TsaC"/>
    <property type="match status" value="1"/>
</dbReference>
<dbReference type="STRING" id="187330.AMS58_18845"/>
<dbReference type="GO" id="GO:0002949">
    <property type="term" value="P:tRNA threonylcarbamoyladenosine modification"/>
    <property type="evidence" value="ECO:0007669"/>
    <property type="project" value="UniProtKB-UniRule"/>
</dbReference>
<dbReference type="FunFam" id="3.90.870.10:FF:000004">
    <property type="entry name" value="Threonylcarbamoyl-AMP synthase"/>
    <property type="match status" value="1"/>
</dbReference>
<evidence type="ECO:0000256" key="9">
    <source>
        <dbReference type="HAMAP-Rule" id="MF_01852"/>
    </source>
</evidence>
<accession>A0A0N1MRK4</accession>
<keyword evidence="7 9" id="KW-0067">ATP-binding</keyword>
<dbReference type="Proteomes" id="UP000037848">
    <property type="component" value="Unassembled WGS sequence"/>
</dbReference>
<comment type="subcellular location">
    <subcellularLocation>
        <location evidence="1 9">Cytoplasm</location>
    </subcellularLocation>
</comment>
<comment type="function">
    <text evidence="9">Required for the formation of a threonylcarbamoyl group on adenosine at position 37 (t(6)A37) in tRNAs that read codons beginning with adenine. Catalyzes the conversion of L-threonine, HCO(3)(-)/CO(2) and ATP to give threonylcarbamoyl-AMP (TC-AMP) as the acyladenylate intermediate, with the release of diphosphate.</text>
</comment>
<dbReference type="Gene3D" id="3.90.870.10">
    <property type="entry name" value="DHBP synthase"/>
    <property type="match status" value="1"/>
</dbReference>
<dbReference type="InterPro" id="IPR017945">
    <property type="entry name" value="DHBP_synth_RibB-like_a/b_dom"/>
</dbReference>
<evidence type="ECO:0000256" key="2">
    <source>
        <dbReference type="ARBA" id="ARBA00022490"/>
    </source>
</evidence>
<dbReference type="InterPro" id="IPR006070">
    <property type="entry name" value="Sua5-like_dom"/>
</dbReference>
<dbReference type="PATRIC" id="fig|187330.3.peg.2419"/>
<dbReference type="PROSITE" id="PS51163">
    <property type="entry name" value="YRDC"/>
    <property type="match status" value="1"/>
</dbReference>
<dbReference type="InterPro" id="IPR023535">
    <property type="entry name" value="TC-AMP_synthase"/>
</dbReference>
<dbReference type="PANTHER" id="PTHR17490">
    <property type="entry name" value="SUA5"/>
    <property type="match status" value="1"/>
</dbReference>
<dbReference type="GO" id="GO:0005737">
    <property type="term" value="C:cytoplasm"/>
    <property type="evidence" value="ECO:0007669"/>
    <property type="project" value="UniProtKB-SubCell"/>
</dbReference>
<dbReference type="PANTHER" id="PTHR17490:SF18">
    <property type="entry name" value="THREONYLCARBAMOYL-AMP SYNTHASE"/>
    <property type="match status" value="1"/>
</dbReference>
<evidence type="ECO:0000256" key="5">
    <source>
        <dbReference type="ARBA" id="ARBA00022695"/>
    </source>
</evidence>
<evidence type="ECO:0000313" key="12">
    <source>
        <dbReference type="Proteomes" id="UP000037848"/>
    </source>
</evidence>
<dbReference type="GO" id="GO:0005524">
    <property type="term" value="F:ATP binding"/>
    <property type="evidence" value="ECO:0007669"/>
    <property type="project" value="UniProtKB-UniRule"/>
</dbReference>
<keyword evidence="3 9" id="KW-0808">Transferase</keyword>
<comment type="caution">
    <text evidence="11">The sequence shown here is derived from an EMBL/GenBank/DDBJ whole genome shotgun (WGS) entry which is preliminary data.</text>
</comment>
<keyword evidence="6 9" id="KW-0547">Nucleotide-binding</keyword>
<dbReference type="GO" id="GO:0000049">
    <property type="term" value="F:tRNA binding"/>
    <property type="evidence" value="ECO:0007669"/>
    <property type="project" value="TreeGrafter"/>
</dbReference>
<dbReference type="GO" id="GO:0061710">
    <property type="term" value="F:L-threonylcarbamoyladenylate synthase"/>
    <property type="evidence" value="ECO:0007669"/>
    <property type="project" value="UniProtKB-EC"/>
</dbReference>
<name>A0A0N1MRK4_9GAMM</name>
<evidence type="ECO:0000313" key="11">
    <source>
        <dbReference type="EMBL" id="KPH56987.1"/>
    </source>
</evidence>
<evidence type="ECO:0000256" key="6">
    <source>
        <dbReference type="ARBA" id="ARBA00022741"/>
    </source>
</evidence>
<evidence type="ECO:0000256" key="1">
    <source>
        <dbReference type="ARBA" id="ARBA00004496"/>
    </source>
</evidence>
<sequence>MWRIPVADSTSVPKTALTALQQGGVIVYPTEAVYGLGCDPDDQHAVEKLLAIKQRPVEKGLILIADNYGQLLKYVDDAKIPMDKRADIFSSWPGAITWVMPAAKNTPKWLTGQFDTIAVRVTNHPTVKRLCQELGKPLVSTSANLSGQDTVTSIEMAKSEFDQQVAFYVDEPLGGRTQPSTIKDVMTGKIFRG</sequence>
<keyword evidence="5 9" id="KW-0548">Nucleotidyltransferase</keyword>
<comment type="similarity">
    <text evidence="9">Belongs to the SUA5 family. TsaC subfamily.</text>
</comment>
<evidence type="ECO:0000256" key="8">
    <source>
        <dbReference type="ARBA" id="ARBA00048366"/>
    </source>
</evidence>
<dbReference type="SUPFAM" id="SSF55821">
    <property type="entry name" value="YrdC/RibB"/>
    <property type="match status" value="1"/>
</dbReference>
<dbReference type="EC" id="2.7.7.87" evidence="9"/>
<evidence type="ECO:0000256" key="7">
    <source>
        <dbReference type="ARBA" id="ARBA00022840"/>
    </source>
</evidence>
<dbReference type="NCBIfam" id="TIGR00057">
    <property type="entry name" value="L-threonylcarbamoyladenylate synthase"/>
    <property type="match status" value="1"/>
</dbReference>
<dbReference type="EMBL" id="LHPH01000029">
    <property type="protein sequence ID" value="KPH56987.1"/>
    <property type="molecule type" value="Genomic_DNA"/>
</dbReference>
<dbReference type="RefSeq" id="WP_054206558.1">
    <property type="nucleotide sequence ID" value="NZ_LHPH01000029.1"/>
</dbReference>
<evidence type="ECO:0000256" key="4">
    <source>
        <dbReference type="ARBA" id="ARBA00022694"/>
    </source>
</evidence>
<evidence type="ECO:0000259" key="10">
    <source>
        <dbReference type="PROSITE" id="PS51163"/>
    </source>
</evidence>
<gene>
    <name evidence="9" type="primary">tsaC</name>
    <name evidence="11" type="ORF">ADS77_18815</name>
</gene>